<dbReference type="Proteomes" id="UP000095282">
    <property type="component" value="Unplaced"/>
</dbReference>
<feature type="transmembrane region" description="Helical" evidence="5">
    <location>
        <begin position="129"/>
        <end position="151"/>
    </location>
</feature>
<reference evidence="8" key="1">
    <citation type="submission" date="2016-11" db="UniProtKB">
        <authorList>
            <consortium name="WormBaseParasite"/>
        </authorList>
    </citation>
    <scope>IDENTIFICATION</scope>
</reference>
<evidence type="ECO:0000313" key="7">
    <source>
        <dbReference type="Proteomes" id="UP000095282"/>
    </source>
</evidence>
<feature type="transmembrane region" description="Helical" evidence="5">
    <location>
        <begin position="221"/>
        <end position="241"/>
    </location>
</feature>
<feature type="transmembrane region" description="Helical" evidence="5">
    <location>
        <begin position="261"/>
        <end position="281"/>
    </location>
</feature>
<protein>
    <submittedName>
        <fullName evidence="8">G_PROTEIN_RECEP_F1_2 domain-containing protein</fullName>
    </submittedName>
</protein>
<dbReference type="Pfam" id="PF10323">
    <property type="entry name" value="7TM_GPCR_Srv"/>
    <property type="match status" value="1"/>
</dbReference>
<comment type="subcellular location">
    <subcellularLocation>
        <location evidence="1">Membrane</location>
        <topology evidence="1">Multi-pass membrane protein</topology>
    </subcellularLocation>
</comment>
<keyword evidence="4 5" id="KW-0472">Membrane</keyword>
<dbReference type="PROSITE" id="PS50262">
    <property type="entry name" value="G_PROTEIN_RECEP_F1_2"/>
    <property type="match status" value="1"/>
</dbReference>
<dbReference type="Gene3D" id="1.20.1070.10">
    <property type="entry name" value="Rhodopsin 7-helix transmembrane proteins"/>
    <property type="match status" value="1"/>
</dbReference>
<evidence type="ECO:0000256" key="3">
    <source>
        <dbReference type="ARBA" id="ARBA00022989"/>
    </source>
</evidence>
<evidence type="ECO:0000256" key="1">
    <source>
        <dbReference type="ARBA" id="ARBA00004141"/>
    </source>
</evidence>
<feature type="transmembrane region" description="Helical" evidence="5">
    <location>
        <begin position="171"/>
        <end position="201"/>
    </location>
</feature>
<feature type="domain" description="G-protein coupled receptors family 1 profile" evidence="6">
    <location>
        <begin position="22"/>
        <end position="278"/>
    </location>
</feature>
<feature type="transmembrane region" description="Helical" evidence="5">
    <location>
        <begin position="87"/>
        <end position="108"/>
    </location>
</feature>
<dbReference type="InterPro" id="IPR051119">
    <property type="entry name" value="Nematode_SR-like"/>
</dbReference>
<sequence length="318" mass="36712">MLFTEFWQLDVILIEFCTIFPIYLLILIGIWRKRRGKCWFQGQYYTLVLSQGAVDVLAILTIMSIQLIRYFQIGNQLLFKVPGAASYYANAAPLLFLVRLFGVLLITVQRYVTVCWHASWLDTKIKKNHPMILVIIHYTVPCILYSPAFIVSENEFQDPISLFIITSPLHAKLISIIVSCSFLIVSVIVLVMYLSILRVIFQASNKNSSGRLNHPYRSREIRLAAHVFLLSIMSATVFTYYWMKIGMATVTDSDKIMALRIFYPILTCNFSYINPITLILLNKDVQKMIRIMTGFFRIFQKNKMVAVIPNASSSRFRT</sequence>
<proteinExistence type="predicted"/>
<dbReference type="PANTHER" id="PTHR31627">
    <property type="entry name" value="SERPENTINE RECEPTOR CLASS GAMMA-RELATED"/>
    <property type="match status" value="1"/>
</dbReference>
<name>A0A1I7TH29_9PELO</name>
<accession>A0A1I7TH29</accession>
<dbReference type="PANTHER" id="PTHR31627:SF42">
    <property type="entry name" value="G_PROTEIN_RECEP_F1_2 DOMAIN-CONTAINING PROTEIN-RELATED"/>
    <property type="match status" value="1"/>
</dbReference>
<evidence type="ECO:0000313" key="8">
    <source>
        <dbReference type="WBParaSite" id="Csp11.Scaffold612.g5863.t1"/>
    </source>
</evidence>
<organism evidence="7 8">
    <name type="scientific">Caenorhabditis tropicalis</name>
    <dbReference type="NCBI Taxonomy" id="1561998"/>
    <lineage>
        <taxon>Eukaryota</taxon>
        <taxon>Metazoa</taxon>
        <taxon>Ecdysozoa</taxon>
        <taxon>Nematoda</taxon>
        <taxon>Chromadorea</taxon>
        <taxon>Rhabditida</taxon>
        <taxon>Rhabditina</taxon>
        <taxon>Rhabditomorpha</taxon>
        <taxon>Rhabditoidea</taxon>
        <taxon>Rhabditidae</taxon>
        <taxon>Peloderinae</taxon>
        <taxon>Caenorhabditis</taxon>
    </lineage>
</organism>
<keyword evidence="2 5" id="KW-0812">Transmembrane</keyword>
<dbReference type="InterPro" id="IPR017452">
    <property type="entry name" value="GPCR_Rhodpsn_7TM"/>
</dbReference>
<dbReference type="InterPro" id="IPR019426">
    <property type="entry name" value="7TM_GPCR_serpentine_rcpt_Srv"/>
</dbReference>
<dbReference type="WBParaSite" id="Csp11.Scaffold612.g5863.t1">
    <property type="protein sequence ID" value="Csp11.Scaffold612.g5863.t1"/>
    <property type="gene ID" value="Csp11.Scaffold612.g5863"/>
</dbReference>
<evidence type="ECO:0000256" key="4">
    <source>
        <dbReference type="ARBA" id="ARBA00023136"/>
    </source>
</evidence>
<keyword evidence="7" id="KW-1185">Reference proteome</keyword>
<dbReference type="GO" id="GO:0016020">
    <property type="term" value="C:membrane"/>
    <property type="evidence" value="ECO:0007669"/>
    <property type="project" value="UniProtKB-SubCell"/>
</dbReference>
<keyword evidence="3 5" id="KW-1133">Transmembrane helix</keyword>
<dbReference type="SUPFAM" id="SSF81321">
    <property type="entry name" value="Family A G protein-coupled receptor-like"/>
    <property type="match status" value="1"/>
</dbReference>
<evidence type="ECO:0000256" key="2">
    <source>
        <dbReference type="ARBA" id="ARBA00022692"/>
    </source>
</evidence>
<dbReference type="AlphaFoldDB" id="A0A1I7TH29"/>
<evidence type="ECO:0000259" key="6">
    <source>
        <dbReference type="PROSITE" id="PS50262"/>
    </source>
</evidence>
<feature type="transmembrane region" description="Helical" evidence="5">
    <location>
        <begin position="44"/>
        <end position="67"/>
    </location>
</feature>
<feature type="transmembrane region" description="Helical" evidence="5">
    <location>
        <begin position="12"/>
        <end position="32"/>
    </location>
</feature>
<evidence type="ECO:0000256" key="5">
    <source>
        <dbReference type="SAM" id="Phobius"/>
    </source>
</evidence>